<dbReference type="InterPro" id="IPR002068">
    <property type="entry name" value="A-crystallin/Hsp20_dom"/>
</dbReference>
<dbReference type="AlphaFoldDB" id="T0JU30"/>
<keyword evidence="5" id="KW-1185">Reference proteome</keyword>
<gene>
    <name evidence="4" type="ORF">M947_01880</name>
</gene>
<dbReference type="RefSeq" id="WP_021286657.1">
    <property type="nucleotide sequence ID" value="NZ_AUPZ01000002.1"/>
</dbReference>
<organism evidence="4 5">
    <name type="scientific">Sulfurimonas hongkongensis</name>
    <dbReference type="NCBI Taxonomy" id="1172190"/>
    <lineage>
        <taxon>Bacteria</taxon>
        <taxon>Pseudomonadati</taxon>
        <taxon>Campylobacterota</taxon>
        <taxon>Epsilonproteobacteria</taxon>
        <taxon>Campylobacterales</taxon>
        <taxon>Sulfurimonadaceae</taxon>
        <taxon>Sulfurimonas</taxon>
    </lineage>
</organism>
<feature type="domain" description="SHSP" evidence="3">
    <location>
        <begin position="29"/>
        <end position="141"/>
    </location>
</feature>
<dbReference type="PANTHER" id="PTHR11527">
    <property type="entry name" value="HEAT-SHOCK PROTEIN 20 FAMILY MEMBER"/>
    <property type="match status" value="1"/>
</dbReference>
<evidence type="ECO:0000256" key="2">
    <source>
        <dbReference type="RuleBase" id="RU003616"/>
    </source>
</evidence>
<name>T0JU30_9BACT</name>
<dbReference type="EMBL" id="AUPZ01000002">
    <property type="protein sequence ID" value="EQB40577.1"/>
    <property type="molecule type" value="Genomic_DNA"/>
</dbReference>
<comment type="similarity">
    <text evidence="1 2">Belongs to the small heat shock protein (HSP20) family.</text>
</comment>
<reference evidence="4 5" key="1">
    <citation type="submission" date="2013-07" db="EMBL/GenBank/DDBJ databases">
        <title>Sulfurimonas hongkongensis AST-10 Genome Sequencing.</title>
        <authorList>
            <person name="Cai L."/>
            <person name="Zhang T."/>
        </authorList>
    </citation>
    <scope>NUCLEOTIDE SEQUENCE [LARGE SCALE GENOMIC DNA]</scope>
    <source>
        <strain evidence="4 5">AST-10</strain>
    </source>
</reference>
<dbReference type="OrthoDB" id="9811615at2"/>
<dbReference type="InterPro" id="IPR008978">
    <property type="entry name" value="HSP20-like_chaperone"/>
</dbReference>
<dbReference type="SUPFAM" id="SSF49764">
    <property type="entry name" value="HSP20-like chaperones"/>
    <property type="match status" value="1"/>
</dbReference>
<dbReference type="InterPro" id="IPR031107">
    <property type="entry name" value="Small_HSP"/>
</dbReference>
<evidence type="ECO:0000256" key="1">
    <source>
        <dbReference type="PROSITE-ProRule" id="PRU00285"/>
    </source>
</evidence>
<protein>
    <recommendedName>
        <fullName evidence="3">SHSP domain-containing protein</fullName>
    </recommendedName>
</protein>
<dbReference type="PROSITE" id="PS01031">
    <property type="entry name" value="SHSP"/>
    <property type="match status" value="1"/>
</dbReference>
<dbReference type="CDD" id="cd06464">
    <property type="entry name" value="ACD_sHsps-like"/>
    <property type="match status" value="1"/>
</dbReference>
<dbReference type="PATRIC" id="fig|1172190.3.peg.366"/>
<dbReference type="Gene3D" id="2.60.40.790">
    <property type="match status" value="1"/>
</dbReference>
<dbReference type="Proteomes" id="UP000015520">
    <property type="component" value="Unassembled WGS sequence"/>
</dbReference>
<dbReference type="STRING" id="1172190.M947_01880"/>
<sequence>MSFIEKTKEIGNEIEESLEKGFEKGKEVLSNVASHLPFANLAKKKGGDFHVEIDLPGVKKEDIEVKIDNNILTISGERRMRKEINREDYYHLESSFGRFERSFTLPKGIDQEKINAEYKNGRLIIDLEREESLKPKAIEVK</sequence>
<dbReference type="Pfam" id="PF00011">
    <property type="entry name" value="HSP20"/>
    <property type="match status" value="1"/>
</dbReference>
<evidence type="ECO:0000259" key="3">
    <source>
        <dbReference type="PROSITE" id="PS01031"/>
    </source>
</evidence>
<evidence type="ECO:0000313" key="4">
    <source>
        <dbReference type="EMBL" id="EQB40577.1"/>
    </source>
</evidence>
<evidence type="ECO:0000313" key="5">
    <source>
        <dbReference type="Proteomes" id="UP000015520"/>
    </source>
</evidence>
<dbReference type="eggNOG" id="COG0071">
    <property type="taxonomic scope" value="Bacteria"/>
</dbReference>
<proteinExistence type="inferred from homology"/>
<accession>T0JU30</accession>
<comment type="caution">
    <text evidence="4">The sequence shown here is derived from an EMBL/GenBank/DDBJ whole genome shotgun (WGS) entry which is preliminary data.</text>
</comment>